<dbReference type="PRINTS" id="PR00034">
    <property type="entry name" value="HTHCRP"/>
</dbReference>
<proteinExistence type="predicted"/>
<protein>
    <submittedName>
        <fullName evidence="7">Helix-turn-helix domain-containing protein</fullName>
    </submittedName>
</protein>
<evidence type="ECO:0000256" key="3">
    <source>
        <dbReference type="ARBA" id="ARBA00023163"/>
    </source>
</evidence>
<keyword evidence="1" id="KW-0805">Transcription regulation</keyword>
<organism evidence="7">
    <name type="scientific">Alsobacter sp. KACC 23698</name>
    <dbReference type="NCBI Taxonomy" id="3149229"/>
    <lineage>
        <taxon>Bacteria</taxon>
        <taxon>Pseudomonadati</taxon>
        <taxon>Pseudomonadota</taxon>
        <taxon>Alphaproteobacteria</taxon>
        <taxon>Hyphomicrobiales</taxon>
        <taxon>Alsobacteraceae</taxon>
        <taxon>Alsobacter</taxon>
    </lineage>
</organism>
<sequence>MSLVAPRPDPMRDRIPPKHDAGWTLGISHPGRIEAPADKAVRRLDLGPRESVIDEGDVERFLYVVLEGAVMLSKLLPDGRRQITDLLGPGDVFGLSVSHLADVTVETVLASRIALYDRQTVEASAELQRLISAGLRAQVCALHDHAMLLGRKSAVERVSTFLMRLLPNRGGNGCQGPSGDRKADQAQVQVPLTRQEIADYLGLTLETVSRAFSHLKREGFLDYGRHDEVTIVNVCRLCQCTGSH</sequence>
<evidence type="ECO:0000313" key="7">
    <source>
        <dbReference type="EMBL" id="XBO39557.1"/>
    </source>
</evidence>
<dbReference type="PANTHER" id="PTHR24567:SF75">
    <property type="entry name" value="FUMARATE AND NITRATE REDUCTION REGULATORY PROTEIN"/>
    <property type="match status" value="1"/>
</dbReference>
<dbReference type="Pfam" id="PF00027">
    <property type="entry name" value="cNMP_binding"/>
    <property type="match status" value="1"/>
</dbReference>
<name>A0AAU7JGL6_9HYPH</name>
<dbReference type="InterPro" id="IPR036388">
    <property type="entry name" value="WH-like_DNA-bd_sf"/>
</dbReference>
<evidence type="ECO:0000256" key="2">
    <source>
        <dbReference type="ARBA" id="ARBA00023125"/>
    </source>
</evidence>
<evidence type="ECO:0000256" key="1">
    <source>
        <dbReference type="ARBA" id="ARBA00023015"/>
    </source>
</evidence>
<keyword evidence="3" id="KW-0804">Transcription</keyword>
<dbReference type="GO" id="GO:0005829">
    <property type="term" value="C:cytosol"/>
    <property type="evidence" value="ECO:0007669"/>
    <property type="project" value="TreeGrafter"/>
</dbReference>
<dbReference type="SUPFAM" id="SSF51206">
    <property type="entry name" value="cAMP-binding domain-like"/>
    <property type="match status" value="1"/>
</dbReference>
<dbReference type="InterPro" id="IPR018335">
    <property type="entry name" value="Tscrpt_reg_HTH_Crp-type_CS"/>
</dbReference>
<dbReference type="AlphaFoldDB" id="A0AAU7JGL6"/>
<dbReference type="CDD" id="cd00038">
    <property type="entry name" value="CAP_ED"/>
    <property type="match status" value="1"/>
</dbReference>
<accession>A0AAU7JGL6</accession>
<dbReference type="InterPro" id="IPR036390">
    <property type="entry name" value="WH_DNA-bd_sf"/>
</dbReference>
<dbReference type="InterPro" id="IPR000595">
    <property type="entry name" value="cNMP-bd_dom"/>
</dbReference>
<dbReference type="PANTHER" id="PTHR24567">
    <property type="entry name" value="CRP FAMILY TRANSCRIPTIONAL REGULATORY PROTEIN"/>
    <property type="match status" value="1"/>
</dbReference>
<dbReference type="RefSeq" id="WP_406856402.1">
    <property type="nucleotide sequence ID" value="NZ_CP157484.1"/>
</dbReference>
<dbReference type="EMBL" id="CP157484">
    <property type="protein sequence ID" value="XBO39557.1"/>
    <property type="molecule type" value="Genomic_DNA"/>
</dbReference>
<evidence type="ECO:0000256" key="4">
    <source>
        <dbReference type="SAM" id="MobiDB-lite"/>
    </source>
</evidence>
<dbReference type="InterPro" id="IPR050397">
    <property type="entry name" value="Env_Response_Regulators"/>
</dbReference>
<dbReference type="SMART" id="SM00100">
    <property type="entry name" value="cNMP"/>
    <property type="match status" value="1"/>
</dbReference>
<dbReference type="InterPro" id="IPR018490">
    <property type="entry name" value="cNMP-bd_dom_sf"/>
</dbReference>
<dbReference type="GO" id="GO:0003677">
    <property type="term" value="F:DNA binding"/>
    <property type="evidence" value="ECO:0007669"/>
    <property type="project" value="UniProtKB-KW"/>
</dbReference>
<dbReference type="Gene3D" id="2.60.120.10">
    <property type="entry name" value="Jelly Rolls"/>
    <property type="match status" value="1"/>
</dbReference>
<dbReference type="Pfam" id="PF13545">
    <property type="entry name" value="HTH_Crp_2"/>
    <property type="match status" value="1"/>
</dbReference>
<dbReference type="PROSITE" id="PS50042">
    <property type="entry name" value="CNMP_BINDING_3"/>
    <property type="match status" value="1"/>
</dbReference>
<reference evidence="7" key="1">
    <citation type="submission" date="2024-05" db="EMBL/GenBank/DDBJ databases">
        <authorList>
            <person name="Kim S."/>
            <person name="Heo J."/>
            <person name="Choi H."/>
            <person name="Choi Y."/>
            <person name="Kwon S.-W."/>
            <person name="Kim Y."/>
        </authorList>
    </citation>
    <scope>NUCLEOTIDE SEQUENCE</scope>
    <source>
        <strain evidence="7">KACC 23698</strain>
    </source>
</reference>
<dbReference type="PROSITE" id="PS00042">
    <property type="entry name" value="HTH_CRP_1"/>
    <property type="match status" value="1"/>
</dbReference>
<dbReference type="GO" id="GO:0003700">
    <property type="term" value="F:DNA-binding transcription factor activity"/>
    <property type="evidence" value="ECO:0007669"/>
    <property type="project" value="InterPro"/>
</dbReference>
<feature type="compositionally biased region" description="Basic and acidic residues" evidence="4">
    <location>
        <begin position="9"/>
        <end position="21"/>
    </location>
</feature>
<feature type="region of interest" description="Disordered" evidence="4">
    <location>
        <begin position="1"/>
        <end position="21"/>
    </location>
</feature>
<keyword evidence="2" id="KW-0238">DNA-binding</keyword>
<dbReference type="InterPro" id="IPR014710">
    <property type="entry name" value="RmlC-like_jellyroll"/>
</dbReference>
<dbReference type="Gene3D" id="1.10.10.10">
    <property type="entry name" value="Winged helix-like DNA-binding domain superfamily/Winged helix DNA-binding domain"/>
    <property type="match status" value="1"/>
</dbReference>
<dbReference type="SMART" id="SM00419">
    <property type="entry name" value="HTH_CRP"/>
    <property type="match status" value="1"/>
</dbReference>
<evidence type="ECO:0000259" key="6">
    <source>
        <dbReference type="PROSITE" id="PS51063"/>
    </source>
</evidence>
<dbReference type="InterPro" id="IPR012318">
    <property type="entry name" value="HTH_CRP"/>
</dbReference>
<feature type="domain" description="HTH crp-type" evidence="6">
    <location>
        <begin position="152"/>
        <end position="235"/>
    </location>
</feature>
<dbReference type="PROSITE" id="PS51063">
    <property type="entry name" value="HTH_CRP_2"/>
    <property type="match status" value="1"/>
</dbReference>
<feature type="domain" description="Cyclic nucleotide-binding" evidence="5">
    <location>
        <begin position="48"/>
        <end position="94"/>
    </location>
</feature>
<evidence type="ECO:0000259" key="5">
    <source>
        <dbReference type="PROSITE" id="PS50042"/>
    </source>
</evidence>
<gene>
    <name evidence="7" type="ORF">ABEG18_01870</name>
</gene>
<dbReference type="SUPFAM" id="SSF46785">
    <property type="entry name" value="Winged helix' DNA-binding domain"/>
    <property type="match status" value="1"/>
</dbReference>
<dbReference type="CDD" id="cd00092">
    <property type="entry name" value="HTH_CRP"/>
    <property type="match status" value="1"/>
</dbReference>